<dbReference type="InterPro" id="IPR025354">
    <property type="entry name" value="DUF4258"/>
</dbReference>
<dbReference type="Proteomes" id="UP000192505">
    <property type="component" value="Unassembled WGS sequence"/>
</dbReference>
<protein>
    <recommendedName>
        <fullName evidence="3">DUF4258 domain-containing protein</fullName>
    </recommendedName>
</protein>
<reference evidence="1 2" key="1">
    <citation type="submission" date="2017-01" db="EMBL/GenBank/DDBJ databases">
        <title>Novel large sulfur bacteria in the metagenomes of groundwater-fed chemosynthetic microbial mats in the Lake Huron basin.</title>
        <authorList>
            <person name="Sharrar A.M."/>
            <person name="Flood B.E."/>
            <person name="Bailey J.V."/>
            <person name="Jones D.S."/>
            <person name="Biddanda B."/>
            <person name="Ruberg S.A."/>
            <person name="Marcus D.N."/>
            <person name="Dick G.J."/>
        </authorList>
    </citation>
    <scope>NUCLEOTIDE SEQUENCE [LARGE SCALE GENOMIC DNA]</scope>
    <source>
        <strain evidence="1">A7</strain>
    </source>
</reference>
<evidence type="ECO:0008006" key="3">
    <source>
        <dbReference type="Google" id="ProtNLM"/>
    </source>
</evidence>
<dbReference type="EMBL" id="MTEI01000001">
    <property type="protein sequence ID" value="OQW90002.1"/>
    <property type="molecule type" value="Genomic_DNA"/>
</dbReference>
<name>A0A1W9KZ34_9BURK</name>
<comment type="caution">
    <text evidence="1">The sequence shown here is derived from an EMBL/GenBank/DDBJ whole genome shotgun (WGS) entry which is preliminary data.</text>
</comment>
<dbReference type="Pfam" id="PF14076">
    <property type="entry name" value="DUF4258"/>
    <property type="match status" value="1"/>
</dbReference>
<gene>
    <name evidence="1" type="ORF">BWK72_01855</name>
</gene>
<evidence type="ECO:0000313" key="1">
    <source>
        <dbReference type="EMBL" id="OQW90002.1"/>
    </source>
</evidence>
<accession>A0A1W9KZ34</accession>
<organism evidence="1 2">
    <name type="scientific">Rhodoferax ferrireducens</name>
    <dbReference type="NCBI Taxonomy" id="192843"/>
    <lineage>
        <taxon>Bacteria</taxon>
        <taxon>Pseudomonadati</taxon>
        <taxon>Pseudomonadota</taxon>
        <taxon>Betaproteobacteria</taxon>
        <taxon>Burkholderiales</taxon>
        <taxon>Comamonadaceae</taxon>
        <taxon>Rhodoferax</taxon>
    </lineage>
</organism>
<sequence>MFSTRFNRPVILTRHASLRMEERQISESELLLVIDTGETRFKDDTHLWAFKHLAERADNLICAVLVLETAVIVKTVMHEFTLEV</sequence>
<dbReference type="AlphaFoldDB" id="A0A1W9KZ34"/>
<proteinExistence type="predicted"/>
<evidence type="ECO:0000313" key="2">
    <source>
        <dbReference type="Proteomes" id="UP000192505"/>
    </source>
</evidence>